<keyword evidence="2" id="KW-0969">Cilium</keyword>
<evidence type="ECO:0000313" key="2">
    <source>
        <dbReference type="EMBL" id="RLK51021.1"/>
    </source>
</evidence>
<dbReference type="Gene3D" id="3.30.160.170">
    <property type="entry name" value="FlaG-like"/>
    <property type="match status" value="1"/>
</dbReference>
<dbReference type="Pfam" id="PF03646">
    <property type="entry name" value="FlaG"/>
    <property type="match status" value="1"/>
</dbReference>
<dbReference type="RefSeq" id="WP_121441462.1">
    <property type="nucleotide sequence ID" value="NZ_RCDA01000001.1"/>
</dbReference>
<dbReference type="InterPro" id="IPR005186">
    <property type="entry name" value="FlaG"/>
</dbReference>
<dbReference type="EMBL" id="RCDA01000001">
    <property type="protein sequence ID" value="RLK51021.1"/>
    <property type="molecule type" value="Genomic_DNA"/>
</dbReference>
<dbReference type="Proteomes" id="UP000275461">
    <property type="component" value="Unassembled WGS sequence"/>
</dbReference>
<dbReference type="OrthoDB" id="5741693at2"/>
<accession>A0A498CFG2</accession>
<keyword evidence="2" id="KW-0966">Cell projection</keyword>
<name>A0A498CFG2_9GAMM</name>
<dbReference type="AlphaFoldDB" id="A0A498CFG2"/>
<dbReference type="InterPro" id="IPR035924">
    <property type="entry name" value="FlaG-like_sf"/>
</dbReference>
<feature type="region of interest" description="Disordered" evidence="1">
    <location>
        <begin position="1"/>
        <end position="72"/>
    </location>
</feature>
<evidence type="ECO:0000313" key="3">
    <source>
        <dbReference type="Proteomes" id="UP000275461"/>
    </source>
</evidence>
<feature type="compositionally biased region" description="Polar residues" evidence="1">
    <location>
        <begin position="1"/>
        <end position="12"/>
    </location>
</feature>
<reference evidence="2 3" key="1">
    <citation type="submission" date="2018-10" db="EMBL/GenBank/DDBJ databases">
        <title>Genomic Encyclopedia of Type Strains, Phase IV (KMG-IV): sequencing the most valuable type-strain genomes for metagenomic binning, comparative biology and taxonomic classification.</title>
        <authorList>
            <person name="Goeker M."/>
        </authorList>
    </citation>
    <scope>NUCLEOTIDE SEQUENCE [LARGE SCALE GENOMIC DNA]</scope>
    <source>
        <strain evidence="2 3">DSM 12769</strain>
    </source>
</reference>
<protein>
    <submittedName>
        <fullName evidence="2">Flagellar protein FlaG</fullName>
    </submittedName>
</protein>
<gene>
    <name evidence="2" type="ORF">DFR31_0935</name>
</gene>
<keyword evidence="2" id="KW-0282">Flagellum</keyword>
<comment type="caution">
    <text evidence="2">The sequence shown here is derived from an EMBL/GenBank/DDBJ whole genome shotgun (WGS) entry which is preliminary data.</text>
</comment>
<organism evidence="2 3">
    <name type="scientific">Alkalispirillum mobile</name>
    <dbReference type="NCBI Taxonomy" id="85925"/>
    <lineage>
        <taxon>Bacteria</taxon>
        <taxon>Pseudomonadati</taxon>
        <taxon>Pseudomonadota</taxon>
        <taxon>Gammaproteobacteria</taxon>
        <taxon>Chromatiales</taxon>
        <taxon>Ectothiorhodospiraceae</taxon>
        <taxon>Alkalispirillum</taxon>
    </lineage>
</organism>
<evidence type="ECO:0000256" key="1">
    <source>
        <dbReference type="SAM" id="MobiDB-lite"/>
    </source>
</evidence>
<dbReference type="SUPFAM" id="SSF160214">
    <property type="entry name" value="FlaG-like"/>
    <property type="match status" value="1"/>
</dbReference>
<dbReference type="PANTHER" id="PTHR37166">
    <property type="entry name" value="PROTEIN FLAG"/>
    <property type="match status" value="1"/>
</dbReference>
<proteinExistence type="predicted"/>
<keyword evidence="3" id="KW-1185">Reference proteome</keyword>
<sequence>MDTNNTVTTSNVEGMRPAVTGSQGAPAGEGVRQSEAASRPPQPDSARPVDPTLDAARPEQARAAGDPTGESVSDAVDRINEFVQVVQRDLEFSIDEDTGRTVVKVFDSKNEELIRQFPPEEILAIAEQLEELRGLLVREQA</sequence>
<dbReference type="PANTHER" id="PTHR37166:SF1">
    <property type="entry name" value="PROTEIN FLAG"/>
    <property type="match status" value="1"/>
</dbReference>